<accession>A0ABW4RZT1</accession>
<evidence type="ECO:0000313" key="4">
    <source>
        <dbReference type="Proteomes" id="UP001597326"/>
    </source>
</evidence>
<name>A0ABW4RZT1_9ACTN</name>
<sequence length="182" mass="20810">MCEYCGCRAIDVIGRFSEEHYTVVDRLGDLGRAVETKDLAQVGQAGLVLANTLWPHTKAEEAGLFHEMRKDPDYTTTIDSLCDEHTSLDEQLERIMDGDLDEYPAFEDALRRHIDHEENGLFPAAAVGIDGPTWERINQLTHDFDHANDIEHEHDEKERIKETTDEMPVRERPSSHSHPHSH</sequence>
<feature type="region of interest" description="Disordered" evidence="1">
    <location>
        <begin position="146"/>
        <end position="182"/>
    </location>
</feature>
<dbReference type="RefSeq" id="WP_343875545.1">
    <property type="nucleotide sequence ID" value="NZ_BAAAIX010000033.1"/>
</dbReference>
<dbReference type="Proteomes" id="UP001597326">
    <property type="component" value="Unassembled WGS sequence"/>
</dbReference>
<dbReference type="InterPro" id="IPR012312">
    <property type="entry name" value="Hemerythrin-like"/>
</dbReference>
<dbReference type="Gene3D" id="1.20.120.520">
    <property type="entry name" value="nmb1532 protein domain like"/>
    <property type="match status" value="1"/>
</dbReference>
<keyword evidence="4" id="KW-1185">Reference proteome</keyword>
<evidence type="ECO:0000256" key="1">
    <source>
        <dbReference type="SAM" id="MobiDB-lite"/>
    </source>
</evidence>
<reference evidence="4" key="1">
    <citation type="journal article" date="2019" name="Int. J. Syst. Evol. Microbiol.">
        <title>The Global Catalogue of Microorganisms (GCM) 10K type strain sequencing project: providing services to taxonomists for standard genome sequencing and annotation.</title>
        <authorList>
            <consortium name="The Broad Institute Genomics Platform"/>
            <consortium name="The Broad Institute Genome Sequencing Center for Infectious Disease"/>
            <person name="Wu L."/>
            <person name="Ma J."/>
        </authorList>
    </citation>
    <scope>NUCLEOTIDE SEQUENCE [LARGE SCALE GENOMIC DNA]</scope>
    <source>
        <strain evidence="4">CAIM 431</strain>
    </source>
</reference>
<dbReference type="Pfam" id="PF01814">
    <property type="entry name" value="Hemerythrin"/>
    <property type="match status" value="1"/>
</dbReference>
<evidence type="ECO:0000313" key="3">
    <source>
        <dbReference type="EMBL" id="MFD1891259.1"/>
    </source>
</evidence>
<feature type="domain" description="Hemerythrin-like" evidence="2">
    <location>
        <begin position="13"/>
        <end position="125"/>
    </location>
</feature>
<evidence type="ECO:0000259" key="2">
    <source>
        <dbReference type="Pfam" id="PF01814"/>
    </source>
</evidence>
<comment type="caution">
    <text evidence="3">The sequence shown here is derived from an EMBL/GenBank/DDBJ whole genome shotgun (WGS) entry which is preliminary data.</text>
</comment>
<proteinExistence type="predicted"/>
<feature type="compositionally biased region" description="Basic and acidic residues" evidence="1">
    <location>
        <begin position="146"/>
        <end position="174"/>
    </location>
</feature>
<dbReference type="EMBL" id="JBHUFZ010000032">
    <property type="protein sequence ID" value="MFD1891259.1"/>
    <property type="molecule type" value="Genomic_DNA"/>
</dbReference>
<organism evidence="3 4">
    <name type="scientific">Luteococcus peritonei</name>
    <dbReference type="NCBI Taxonomy" id="88874"/>
    <lineage>
        <taxon>Bacteria</taxon>
        <taxon>Bacillati</taxon>
        <taxon>Actinomycetota</taxon>
        <taxon>Actinomycetes</taxon>
        <taxon>Propionibacteriales</taxon>
        <taxon>Propionibacteriaceae</taxon>
        <taxon>Luteococcus</taxon>
    </lineage>
</organism>
<gene>
    <name evidence="3" type="ORF">ACFSCS_13865</name>
</gene>
<protein>
    <submittedName>
        <fullName evidence="3">Hemerythrin domain-containing protein</fullName>
    </submittedName>
</protein>